<feature type="domain" description="Protein kinase" evidence="6">
    <location>
        <begin position="1"/>
        <end position="78"/>
    </location>
</feature>
<reference evidence="7 8" key="1">
    <citation type="submission" date="2014-11" db="EMBL/GenBank/DDBJ databases">
        <authorList>
            <person name="Zhu J."/>
            <person name="Qi W."/>
            <person name="Song R."/>
        </authorList>
    </citation>
    <scope>NUCLEOTIDE SEQUENCE [LARGE SCALE GENOMIC DNA]</scope>
</reference>
<protein>
    <recommendedName>
        <fullName evidence="6">Protein kinase domain-containing protein</fullName>
    </recommendedName>
</protein>
<dbReference type="OrthoDB" id="444298at2759"/>
<evidence type="ECO:0000256" key="2">
    <source>
        <dbReference type="ARBA" id="ARBA00022679"/>
    </source>
</evidence>
<keyword evidence="1" id="KW-0723">Serine/threonine-protein kinase</keyword>
<dbReference type="AlphaFoldDB" id="A0A0G4GIN6"/>
<dbReference type="PROSITE" id="PS50011">
    <property type="entry name" value="PROTEIN_KINASE_DOM"/>
    <property type="match status" value="1"/>
</dbReference>
<dbReference type="InParanoid" id="A0A0G4GIN6"/>
<dbReference type="Proteomes" id="UP000041254">
    <property type="component" value="Unassembled WGS sequence"/>
</dbReference>
<evidence type="ECO:0000259" key="6">
    <source>
        <dbReference type="PROSITE" id="PS50011"/>
    </source>
</evidence>
<keyword evidence="8" id="KW-1185">Reference proteome</keyword>
<dbReference type="InterPro" id="IPR050205">
    <property type="entry name" value="CDPK_Ser/Thr_kinases"/>
</dbReference>
<accession>A0A0G4GIN6</accession>
<dbReference type="PANTHER" id="PTHR24349">
    <property type="entry name" value="SERINE/THREONINE-PROTEIN KINASE"/>
    <property type="match status" value="1"/>
</dbReference>
<keyword evidence="5" id="KW-0067">ATP-binding</keyword>
<dbReference type="EMBL" id="CDMY01000677">
    <property type="protein sequence ID" value="CEM29700.1"/>
    <property type="molecule type" value="Genomic_DNA"/>
</dbReference>
<evidence type="ECO:0000256" key="4">
    <source>
        <dbReference type="ARBA" id="ARBA00022777"/>
    </source>
</evidence>
<dbReference type="SUPFAM" id="SSF56112">
    <property type="entry name" value="Protein kinase-like (PK-like)"/>
    <property type="match status" value="1"/>
</dbReference>
<evidence type="ECO:0000256" key="1">
    <source>
        <dbReference type="ARBA" id="ARBA00022527"/>
    </source>
</evidence>
<keyword evidence="2" id="KW-0808">Transferase</keyword>
<sequence>MNAALLHSQLVHRDLKPENCVFLDGETQLKLVDFDFCGFPDGKKISERPGTRGYMAPESVAEGSYTEKSDMWSLDVIL</sequence>
<keyword evidence="4" id="KW-0418">Kinase</keyword>
<dbReference type="GO" id="GO:0005524">
    <property type="term" value="F:ATP binding"/>
    <property type="evidence" value="ECO:0007669"/>
    <property type="project" value="UniProtKB-KW"/>
</dbReference>
<dbReference type="STRING" id="1169540.A0A0G4GIN6"/>
<dbReference type="Pfam" id="PF00069">
    <property type="entry name" value="Pkinase"/>
    <property type="match status" value="1"/>
</dbReference>
<dbReference type="InterPro" id="IPR000719">
    <property type="entry name" value="Prot_kinase_dom"/>
</dbReference>
<dbReference type="InterPro" id="IPR008271">
    <property type="entry name" value="Ser/Thr_kinase_AS"/>
</dbReference>
<keyword evidence="3" id="KW-0547">Nucleotide-binding</keyword>
<dbReference type="VEuPathDB" id="CryptoDB:Vbra_17916"/>
<gene>
    <name evidence="7" type="ORF">Vbra_17916</name>
</gene>
<proteinExistence type="predicted"/>
<organism evidence="7 8">
    <name type="scientific">Vitrella brassicaformis (strain CCMP3155)</name>
    <dbReference type="NCBI Taxonomy" id="1169540"/>
    <lineage>
        <taxon>Eukaryota</taxon>
        <taxon>Sar</taxon>
        <taxon>Alveolata</taxon>
        <taxon>Colpodellida</taxon>
        <taxon>Vitrellaceae</taxon>
        <taxon>Vitrella</taxon>
    </lineage>
</organism>
<dbReference type="GO" id="GO:0004674">
    <property type="term" value="F:protein serine/threonine kinase activity"/>
    <property type="evidence" value="ECO:0007669"/>
    <property type="project" value="UniProtKB-KW"/>
</dbReference>
<dbReference type="PROSITE" id="PS00108">
    <property type="entry name" value="PROTEIN_KINASE_ST"/>
    <property type="match status" value="1"/>
</dbReference>
<dbReference type="InterPro" id="IPR011009">
    <property type="entry name" value="Kinase-like_dom_sf"/>
</dbReference>
<evidence type="ECO:0000256" key="5">
    <source>
        <dbReference type="ARBA" id="ARBA00022840"/>
    </source>
</evidence>
<evidence type="ECO:0000313" key="8">
    <source>
        <dbReference type="Proteomes" id="UP000041254"/>
    </source>
</evidence>
<evidence type="ECO:0000313" key="7">
    <source>
        <dbReference type="EMBL" id="CEM29700.1"/>
    </source>
</evidence>
<dbReference type="Gene3D" id="1.10.510.10">
    <property type="entry name" value="Transferase(Phosphotransferase) domain 1"/>
    <property type="match status" value="1"/>
</dbReference>
<name>A0A0G4GIN6_VITBC</name>
<evidence type="ECO:0000256" key="3">
    <source>
        <dbReference type="ARBA" id="ARBA00022741"/>
    </source>
</evidence>